<comment type="caution">
    <text evidence="1">The sequence shown here is derived from an EMBL/GenBank/DDBJ whole genome shotgun (WGS) entry which is preliminary data.</text>
</comment>
<reference evidence="1" key="1">
    <citation type="journal article" date="2014" name="Front. Microbiol.">
        <title>High frequency of phylogenetically diverse reductive dehalogenase-homologous genes in deep subseafloor sedimentary metagenomes.</title>
        <authorList>
            <person name="Kawai M."/>
            <person name="Futagami T."/>
            <person name="Toyoda A."/>
            <person name="Takaki Y."/>
            <person name="Nishi S."/>
            <person name="Hori S."/>
            <person name="Arai W."/>
            <person name="Tsubouchi T."/>
            <person name="Morono Y."/>
            <person name="Uchiyama I."/>
            <person name="Ito T."/>
            <person name="Fujiyama A."/>
            <person name="Inagaki F."/>
            <person name="Takami H."/>
        </authorList>
    </citation>
    <scope>NUCLEOTIDE SEQUENCE</scope>
    <source>
        <strain evidence="1">Expedition CK06-06</strain>
    </source>
</reference>
<name>X0XXQ0_9ZZZZ</name>
<dbReference type="EMBL" id="BARS01057053">
    <property type="protein sequence ID" value="GAG48199.1"/>
    <property type="molecule type" value="Genomic_DNA"/>
</dbReference>
<gene>
    <name evidence="1" type="ORF">S01H1_83805</name>
</gene>
<accession>X0XXQ0</accession>
<feature type="non-terminal residue" evidence="1">
    <location>
        <position position="85"/>
    </location>
</feature>
<sequence length="85" mass="9747">MRVAEKDKPIVNPLIVLREEFDDWAILFDPDTGNAVGLNPVGVFIWKLLDGSHTVEDILKKLRESCEKVPKEVEDHFKDFIQSLV</sequence>
<organism evidence="1">
    <name type="scientific">marine sediment metagenome</name>
    <dbReference type="NCBI Taxonomy" id="412755"/>
    <lineage>
        <taxon>unclassified sequences</taxon>
        <taxon>metagenomes</taxon>
        <taxon>ecological metagenomes</taxon>
    </lineage>
</organism>
<dbReference type="InterPro" id="IPR041881">
    <property type="entry name" value="PqqD_sf"/>
</dbReference>
<dbReference type="Gene3D" id="1.10.10.1150">
    <property type="entry name" value="Coenzyme PQQ synthesis protein D (PqqD)"/>
    <property type="match status" value="1"/>
</dbReference>
<dbReference type="InterPro" id="IPR026342">
    <property type="entry name" value="SCM_PqqD-rel"/>
</dbReference>
<proteinExistence type="predicted"/>
<dbReference type="AlphaFoldDB" id="X0XXQ0"/>
<dbReference type="InterPro" id="IPR008792">
    <property type="entry name" value="PQQD"/>
</dbReference>
<dbReference type="NCBIfam" id="TIGR04248">
    <property type="entry name" value="SCM_PqqD_rel"/>
    <property type="match status" value="1"/>
</dbReference>
<dbReference type="Pfam" id="PF05402">
    <property type="entry name" value="PqqD"/>
    <property type="match status" value="1"/>
</dbReference>
<evidence type="ECO:0008006" key="2">
    <source>
        <dbReference type="Google" id="ProtNLM"/>
    </source>
</evidence>
<protein>
    <recommendedName>
        <fullName evidence="2">SynChlorMet cassette protein ScmD</fullName>
    </recommendedName>
</protein>
<evidence type="ECO:0000313" key="1">
    <source>
        <dbReference type="EMBL" id="GAG48199.1"/>
    </source>
</evidence>